<accession>A0A178MV56</accession>
<keyword evidence="2" id="KW-1185">Reference proteome</keyword>
<proteinExistence type="predicted"/>
<name>A0A178MV56_9PROT</name>
<dbReference type="STRING" id="1437059.A6A05_10220"/>
<dbReference type="EMBL" id="LWQU01000127">
    <property type="protein sequence ID" value="OAN52930.1"/>
    <property type="molecule type" value="Genomic_DNA"/>
</dbReference>
<dbReference type="AlphaFoldDB" id="A0A178MV56"/>
<organism evidence="1 2">
    <name type="scientific">Magnetospirillum moscoviense</name>
    <dbReference type="NCBI Taxonomy" id="1437059"/>
    <lineage>
        <taxon>Bacteria</taxon>
        <taxon>Pseudomonadati</taxon>
        <taxon>Pseudomonadota</taxon>
        <taxon>Alphaproteobacteria</taxon>
        <taxon>Rhodospirillales</taxon>
        <taxon>Rhodospirillaceae</taxon>
        <taxon>Magnetospirillum</taxon>
    </lineage>
</organism>
<dbReference type="RefSeq" id="WP_068499044.1">
    <property type="nucleotide sequence ID" value="NZ_LWQU01000127.1"/>
</dbReference>
<protein>
    <submittedName>
        <fullName evidence="1">Uncharacterized protein</fullName>
    </submittedName>
</protein>
<sequence length="87" mass="9171">MTDVREELEKAVSLVTAARRLLVGGTMVDLAALEGKVQGICAGIAEMAREDGRTLLPLVEKLLSDLDRLAEAIGERMDPPPADLGAG</sequence>
<evidence type="ECO:0000313" key="2">
    <source>
        <dbReference type="Proteomes" id="UP000078543"/>
    </source>
</evidence>
<reference evidence="1 2" key="1">
    <citation type="submission" date="2016-04" db="EMBL/GenBank/DDBJ databases">
        <title>Draft genome sequence of freshwater magnetotactic bacteria Magnetospirillum marisnigri SP-1 and Magnetospirillum moscoviense BB-1.</title>
        <authorList>
            <person name="Koziaeva V."/>
            <person name="Dziuba M.V."/>
            <person name="Ivanov T.M."/>
            <person name="Kuznetsov B."/>
            <person name="Grouzdev D.S."/>
        </authorList>
    </citation>
    <scope>NUCLEOTIDE SEQUENCE [LARGE SCALE GENOMIC DNA]</scope>
    <source>
        <strain evidence="1 2">BB-1</strain>
    </source>
</reference>
<evidence type="ECO:0000313" key="1">
    <source>
        <dbReference type="EMBL" id="OAN52930.1"/>
    </source>
</evidence>
<dbReference type="OrthoDB" id="7362414at2"/>
<gene>
    <name evidence="1" type="ORF">A6A05_10220</name>
</gene>
<dbReference type="Proteomes" id="UP000078543">
    <property type="component" value="Unassembled WGS sequence"/>
</dbReference>
<comment type="caution">
    <text evidence="1">The sequence shown here is derived from an EMBL/GenBank/DDBJ whole genome shotgun (WGS) entry which is preliminary data.</text>
</comment>